<gene>
    <name evidence="10" type="ORF">LZ495_16730</name>
</gene>
<dbReference type="EC" id="3.2.1.52" evidence="3"/>
<dbReference type="GO" id="GO:0004563">
    <property type="term" value="F:beta-N-acetylhexosaminidase activity"/>
    <property type="evidence" value="ECO:0007669"/>
    <property type="project" value="UniProtKB-EC"/>
</dbReference>
<dbReference type="SUPFAM" id="SSF51445">
    <property type="entry name" value="(Trans)glycosidases"/>
    <property type="match status" value="1"/>
</dbReference>
<feature type="domain" description="Glycoside hydrolase family 20 catalytic" evidence="8">
    <location>
        <begin position="138"/>
        <end position="493"/>
    </location>
</feature>
<dbReference type="PANTHER" id="PTHR22600:SF57">
    <property type="entry name" value="BETA-N-ACETYLHEXOSAMINIDASE"/>
    <property type="match status" value="1"/>
</dbReference>
<dbReference type="InterPro" id="IPR025705">
    <property type="entry name" value="Beta_hexosaminidase_sua/sub"/>
</dbReference>
<dbReference type="RefSeq" id="WP_235053015.1">
    <property type="nucleotide sequence ID" value="NZ_JAKFHA010000008.1"/>
</dbReference>
<proteinExistence type="inferred from homology"/>
<dbReference type="Gene3D" id="3.20.20.80">
    <property type="entry name" value="Glycosidases"/>
    <property type="match status" value="1"/>
</dbReference>
<evidence type="ECO:0000256" key="3">
    <source>
        <dbReference type="ARBA" id="ARBA00012663"/>
    </source>
</evidence>
<evidence type="ECO:0000259" key="9">
    <source>
        <dbReference type="Pfam" id="PF02838"/>
    </source>
</evidence>
<evidence type="ECO:0000256" key="7">
    <source>
        <dbReference type="SAM" id="MobiDB-lite"/>
    </source>
</evidence>
<dbReference type="AlphaFoldDB" id="A0AA41Q036"/>
<dbReference type="GO" id="GO:0030203">
    <property type="term" value="P:glycosaminoglycan metabolic process"/>
    <property type="evidence" value="ECO:0007669"/>
    <property type="project" value="TreeGrafter"/>
</dbReference>
<feature type="region of interest" description="Disordered" evidence="7">
    <location>
        <begin position="1"/>
        <end position="20"/>
    </location>
</feature>
<evidence type="ECO:0000256" key="5">
    <source>
        <dbReference type="ARBA" id="ARBA00023295"/>
    </source>
</evidence>
<evidence type="ECO:0000259" key="8">
    <source>
        <dbReference type="Pfam" id="PF00728"/>
    </source>
</evidence>
<dbReference type="InterPro" id="IPR029018">
    <property type="entry name" value="Hex-like_dom2"/>
</dbReference>
<dbReference type="EMBL" id="JAKFHA010000008">
    <property type="protein sequence ID" value="MCF2528851.1"/>
    <property type="molecule type" value="Genomic_DNA"/>
</dbReference>
<dbReference type="PANTHER" id="PTHR22600">
    <property type="entry name" value="BETA-HEXOSAMINIDASE"/>
    <property type="match status" value="1"/>
</dbReference>
<dbReference type="InterPro" id="IPR015883">
    <property type="entry name" value="Glyco_hydro_20_cat"/>
</dbReference>
<evidence type="ECO:0000256" key="6">
    <source>
        <dbReference type="PIRSR" id="PIRSR625705-1"/>
    </source>
</evidence>
<evidence type="ECO:0000256" key="1">
    <source>
        <dbReference type="ARBA" id="ARBA00001231"/>
    </source>
</evidence>
<evidence type="ECO:0000256" key="2">
    <source>
        <dbReference type="ARBA" id="ARBA00006285"/>
    </source>
</evidence>
<accession>A0AA41Q036</accession>
<keyword evidence="5" id="KW-0326">Glycosidase</keyword>
<protein>
    <recommendedName>
        <fullName evidence="3">beta-N-acetylhexosaminidase</fullName>
        <ecNumber evidence="3">3.2.1.52</ecNumber>
    </recommendedName>
</protein>
<dbReference type="InterPro" id="IPR017853">
    <property type="entry name" value="GH"/>
</dbReference>
<dbReference type="Pfam" id="PF02838">
    <property type="entry name" value="Glyco_hydro_20b"/>
    <property type="match status" value="1"/>
</dbReference>
<dbReference type="Gene3D" id="3.30.379.10">
    <property type="entry name" value="Chitobiase/beta-hexosaminidase domain 2-like"/>
    <property type="match status" value="1"/>
</dbReference>
<evidence type="ECO:0000313" key="10">
    <source>
        <dbReference type="EMBL" id="MCF2528851.1"/>
    </source>
</evidence>
<dbReference type="Proteomes" id="UP001165378">
    <property type="component" value="Unassembled WGS sequence"/>
</dbReference>
<dbReference type="GO" id="GO:0005975">
    <property type="term" value="P:carbohydrate metabolic process"/>
    <property type="evidence" value="ECO:0007669"/>
    <property type="project" value="InterPro"/>
</dbReference>
<reference evidence="10" key="1">
    <citation type="submission" date="2022-01" db="EMBL/GenBank/DDBJ databases">
        <title>Genome-Based Taxonomic Classification of the Phylum Actinobacteria.</title>
        <authorList>
            <person name="Gao Y."/>
        </authorList>
    </citation>
    <scope>NUCLEOTIDE SEQUENCE</scope>
    <source>
        <strain evidence="10">KLBMP 8922</strain>
    </source>
</reference>
<feature type="domain" description="Beta-hexosaminidase bacterial type N-terminal" evidence="9">
    <location>
        <begin position="26"/>
        <end position="124"/>
    </location>
</feature>
<dbReference type="SUPFAM" id="SSF55545">
    <property type="entry name" value="beta-N-acetylhexosaminidase-like domain"/>
    <property type="match status" value="1"/>
</dbReference>
<evidence type="ECO:0000313" key="11">
    <source>
        <dbReference type="Proteomes" id="UP001165378"/>
    </source>
</evidence>
<comment type="similarity">
    <text evidence="2">Belongs to the glycosyl hydrolase 20 family.</text>
</comment>
<keyword evidence="11" id="KW-1185">Reference proteome</keyword>
<dbReference type="GO" id="GO:0016020">
    <property type="term" value="C:membrane"/>
    <property type="evidence" value="ECO:0007669"/>
    <property type="project" value="TreeGrafter"/>
</dbReference>
<organism evidence="10 11">
    <name type="scientific">Yinghuangia soli</name>
    <dbReference type="NCBI Taxonomy" id="2908204"/>
    <lineage>
        <taxon>Bacteria</taxon>
        <taxon>Bacillati</taxon>
        <taxon>Actinomycetota</taxon>
        <taxon>Actinomycetes</taxon>
        <taxon>Kitasatosporales</taxon>
        <taxon>Streptomycetaceae</taxon>
        <taxon>Yinghuangia</taxon>
    </lineage>
</organism>
<feature type="active site" description="Proton donor" evidence="6">
    <location>
        <position position="298"/>
    </location>
</feature>
<comment type="caution">
    <text evidence="10">The sequence shown here is derived from an EMBL/GenBank/DDBJ whole genome shotgun (WGS) entry which is preliminary data.</text>
</comment>
<name>A0AA41Q036_9ACTN</name>
<evidence type="ECO:0000256" key="4">
    <source>
        <dbReference type="ARBA" id="ARBA00022801"/>
    </source>
</evidence>
<keyword evidence="4" id="KW-0378">Hydrolase</keyword>
<sequence>MNSVIPRLAAPSPEASGAGTRPAAGVWAVRAADPSLEAVAETVRALLAPHLPRVTAADPSGAPRAIVLVHEEIPHAPVPLGLAVADAEHYRIRVDATGITCRAGTAAGVFRAATTAIQLITTGADLTDREVADGPRHAWRGLLVDPARGFVTAEELRRVVDVAALYKLNVLHLHLSDNEGWRLELPGLPELTAAGDGRFYTVQEYRDLQAYATARFVTLVPEIDLPGHCGALRAAFPGLPEAPMAEEDGGIVELLGNFMTLTPPVDLEDDGTARLVERIIEQVCALTDGGFVHVGADEAVGMCHRNYAAAVARLRETVRKFGKQPIAWQEASRTGVEPGDVVQYWLDGFERGDGGSDGDDNEGTMAALGLSPETADRLRAYFAPVAEDLARIVRGGGRVLLSPRTSVYLDRPYAASSVPEEQRDTTANLGLAAYPGRPLADLAAWDPAALGIPDDQVAGIEAALWGETIDGIDDLTMLLLPRLPAVAEAAWSGGPAPWDDYRGRLARHGRLWSERGLAYLAAREIDWQAGDG</sequence>
<dbReference type="Pfam" id="PF00728">
    <property type="entry name" value="Glyco_hydro_20"/>
    <property type="match status" value="1"/>
</dbReference>
<dbReference type="PRINTS" id="PR00738">
    <property type="entry name" value="GLHYDRLASE20"/>
</dbReference>
<dbReference type="InterPro" id="IPR015882">
    <property type="entry name" value="HEX_bac_N"/>
</dbReference>
<comment type="catalytic activity">
    <reaction evidence="1">
        <text>Hydrolysis of terminal non-reducing N-acetyl-D-hexosamine residues in N-acetyl-beta-D-hexosaminides.</text>
        <dbReference type="EC" id="3.2.1.52"/>
    </reaction>
</comment>